<comment type="cofactor">
    <cofactor evidence="7">
        <name>a divalent metal cation</name>
        <dbReference type="ChEBI" id="CHEBI:60240"/>
    </cofactor>
    <text evidence="7">Binds 1 divalent metal cation per subunit.</text>
</comment>
<reference evidence="10" key="1">
    <citation type="journal article" date="2019" name="Int. J. Syst. Evol. Microbiol.">
        <title>The Global Catalogue of Microorganisms (GCM) 10K type strain sequencing project: providing services to taxonomists for standard genome sequencing and annotation.</title>
        <authorList>
            <consortium name="The Broad Institute Genomics Platform"/>
            <consortium name="The Broad Institute Genome Sequencing Center for Infectious Disease"/>
            <person name="Wu L."/>
            <person name="Ma J."/>
        </authorList>
    </citation>
    <scope>NUCLEOTIDE SEQUENCE [LARGE SCALE GENOMIC DNA]</scope>
    <source>
        <strain evidence="10">JCM 15896</strain>
    </source>
</reference>
<dbReference type="SUPFAM" id="SSF64167">
    <property type="entry name" value="SurE-like"/>
    <property type="match status" value="1"/>
</dbReference>
<organism evidence="9 10">
    <name type="scientific">Aliiglaciecola litoralis</name>
    <dbReference type="NCBI Taxonomy" id="582857"/>
    <lineage>
        <taxon>Bacteria</taxon>
        <taxon>Pseudomonadati</taxon>
        <taxon>Pseudomonadota</taxon>
        <taxon>Gammaproteobacteria</taxon>
        <taxon>Alteromonadales</taxon>
        <taxon>Alteromonadaceae</taxon>
        <taxon>Aliiglaciecola</taxon>
    </lineage>
</organism>
<evidence type="ECO:0000256" key="4">
    <source>
        <dbReference type="ARBA" id="ARBA00022723"/>
    </source>
</evidence>
<dbReference type="PANTHER" id="PTHR30457">
    <property type="entry name" value="5'-NUCLEOTIDASE SURE"/>
    <property type="match status" value="1"/>
</dbReference>
<feature type="binding site" evidence="7">
    <location>
        <position position="8"/>
    </location>
    <ligand>
        <name>a divalent metal cation</name>
        <dbReference type="ChEBI" id="CHEBI:60240"/>
    </ligand>
</feature>
<proteinExistence type="inferred from homology"/>
<keyword evidence="3 7" id="KW-0963">Cytoplasm</keyword>
<gene>
    <name evidence="7 9" type="primary">surE</name>
    <name evidence="9" type="ORF">GCM10009114_09500</name>
</gene>
<dbReference type="Gene3D" id="3.40.1210.10">
    <property type="entry name" value="Survival protein SurE-like phosphatase/nucleotidase"/>
    <property type="match status" value="1"/>
</dbReference>
<comment type="caution">
    <text evidence="9">The sequence shown here is derived from an EMBL/GenBank/DDBJ whole genome shotgun (WGS) entry which is preliminary data.</text>
</comment>
<dbReference type="HAMAP" id="MF_00060">
    <property type="entry name" value="SurE"/>
    <property type="match status" value="1"/>
</dbReference>
<dbReference type="EMBL" id="BAAAFD010000002">
    <property type="protein sequence ID" value="GAA0854297.1"/>
    <property type="molecule type" value="Genomic_DNA"/>
</dbReference>
<dbReference type="NCBIfam" id="TIGR00087">
    <property type="entry name" value="surE"/>
    <property type="match status" value="1"/>
</dbReference>
<dbReference type="Proteomes" id="UP001500359">
    <property type="component" value="Unassembled WGS sequence"/>
</dbReference>
<keyword evidence="5 7" id="KW-0547">Nucleotide-binding</keyword>
<dbReference type="PANTHER" id="PTHR30457:SF12">
    <property type="entry name" value="5'_3'-NUCLEOTIDASE SURE"/>
    <property type="match status" value="1"/>
</dbReference>
<dbReference type="Pfam" id="PF01975">
    <property type="entry name" value="SurE"/>
    <property type="match status" value="1"/>
</dbReference>
<keyword evidence="10" id="KW-1185">Reference proteome</keyword>
<keyword evidence="4 7" id="KW-0479">Metal-binding</keyword>
<feature type="binding site" evidence="7">
    <location>
        <position position="91"/>
    </location>
    <ligand>
        <name>a divalent metal cation</name>
        <dbReference type="ChEBI" id="CHEBI:60240"/>
    </ligand>
</feature>
<dbReference type="InterPro" id="IPR002828">
    <property type="entry name" value="SurE-like_Pase/nucleotidase"/>
</dbReference>
<comment type="similarity">
    <text evidence="2 7">Belongs to the SurE nucleotidase family.</text>
</comment>
<protein>
    <recommendedName>
        <fullName evidence="7">5'-nucleotidase SurE</fullName>
        <ecNumber evidence="7">3.1.3.5</ecNumber>
    </recommendedName>
    <alternativeName>
        <fullName evidence="7">Nucleoside 5'-monophosphate phosphohydrolase</fullName>
    </alternativeName>
</protein>
<dbReference type="RefSeq" id="WP_343857049.1">
    <property type="nucleotide sequence ID" value="NZ_BAAAFD010000002.1"/>
</dbReference>
<sequence>MRILLSNDDGVFAQGLSCLYQHLSQYYDVTVIAPDTNCSAASNALSIRKPLRVEKQHNGFYAVNGTPSDCVHLGINQFLDEDPDLVISGINHGPNLGDDVIYSGTVAAATEGRYMGLPAIAVSLDLGEGNHFETAARVIVEIVQHLQNHALPADQILNVNVPDVPYDELQGIEVTRQGRRHRAETMIKDVDPFGKDLYWYGAVGKEQDAGEGTDFHALAKKRCSVTPLSVDMTAYQSLDNMKQWLNKKNNNS</sequence>
<dbReference type="InterPro" id="IPR030048">
    <property type="entry name" value="SurE"/>
</dbReference>
<evidence type="ECO:0000256" key="6">
    <source>
        <dbReference type="ARBA" id="ARBA00022801"/>
    </source>
</evidence>
<evidence type="ECO:0000256" key="5">
    <source>
        <dbReference type="ARBA" id="ARBA00022741"/>
    </source>
</evidence>
<keyword evidence="6 7" id="KW-0378">Hydrolase</keyword>
<evidence type="ECO:0000313" key="10">
    <source>
        <dbReference type="Proteomes" id="UP001500359"/>
    </source>
</evidence>
<feature type="binding site" evidence="7">
    <location>
        <position position="9"/>
    </location>
    <ligand>
        <name>a divalent metal cation</name>
        <dbReference type="ChEBI" id="CHEBI:60240"/>
    </ligand>
</feature>
<dbReference type="EC" id="3.1.3.5" evidence="7"/>
<accession>A0ABP3WRT1</accession>
<evidence type="ECO:0000256" key="1">
    <source>
        <dbReference type="ARBA" id="ARBA00000815"/>
    </source>
</evidence>
<comment type="catalytic activity">
    <reaction evidence="1 7">
        <text>a ribonucleoside 5'-phosphate + H2O = a ribonucleoside + phosphate</text>
        <dbReference type="Rhea" id="RHEA:12484"/>
        <dbReference type="ChEBI" id="CHEBI:15377"/>
        <dbReference type="ChEBI" id="CHEBI:18254"/>
        <dbReference type="ChEBI" id="CHEBI:43474"/>
        <dbReference type="ChEBI" id="CHEBI:58043"/>
        <dbReference type="EC" id="3.1.3.5"/>
    </reaction>
</comment>
<dbReference type="NCBIfam" id="NF001489">
    <property type="entry name" value="PRK00346.1-3"/>
    <property type="match status" value="1"/>
</dbReference>
<feature type="domain" description="Survival protein SurE-like phosphatase/nucleotidase" evidence="8">
    <location>
        <begin position="3"/>
        <end position="183"/>
    </location>
</feature>
<evidence type="ECO:0000256" key="3">
    <source>
        <dbReference type="ARBA" id="ARBA00022490"/>
    </source>
</evidence>
<dbReference type="NCBIfam" id="NF001490">
    <property type="entry name" value="PRK00346.1-4"/>
    <property type="match status" value="1"/>
</dbReference>
<evidence type="ECO:0000256" key="7">
    <source>
        <dbReference type="HAMAP-Rule" id="MF_00060"/>
    </source>
</evidence>
<evidence type="ECO:0000259" key="8">
    <source>
        <dbReference type="Pfam" id="PF01975"/>
    </source>
</evidence>
<name>A0ABP3WRT1_9ALTE</name>
<evidence type="ECO:0000256" key="2">
    <source>
        <dbReference type="ARBA" id="ARBA00011062"/>
    </source>
</evidence>
<comment type="function">
    <text evidence="7">Nucleotidase that shows phosphatase activity on nucleoside 5'-monophosphates.</text>
</comment>
<comment type="subcellular location">
    <subcellularLocation>
        <location evidence="7">Cytoplasm</location>
    </subcellularLocation>
</comment>
<feature type="binding site" evidence="7">
    <location>
        <position position="39"/>
    </location>
    <ligand>
        <name>a divalent metal cation</name>
        <dbReference type="ChEBI" id="CHEBI:60240"/>
    </ligand>
</feature>
<dbReference type="InterPro" id="IPR036523">
    <property type="entry name" value="SurE-like_sf"/>
</dbReference>
<evidence type="ECO:0000313" key="9">
    <source>
        <dbReference type="EMBL" id="GAA0854297.1"/>
    </source>
</evidence>